<sequence>MESVIYDPEFQEVVRLVLVGGLSFVLSYVSIPVILKVSEMKSLHAQPNDRSAHSTAVPNLGGVAIFIAVTLSMLLFGTDAKVNNYVMASLVILFFIGIKDDILVIDPLKKLIAQILATFILVYFTDIRITSFFGLFGLYAVPEPVSYLVTTLTVVVIVNAYNLIDGVDGLAATLAIVMSLFCGVWFYVVGDSNSALLSISVSFALVSFLRFNFSDKNKIFMGDTGSLITGFLLAFQLTRFIQLNDMVTDYRFHNAPIIGFVLFMIPLFDLLRVFIYRLSKRMSPFSADKNHVHHFLLQLGLLHRQITITLAIFQLVTIVILSMIIETVSINASLVFIVTLFVLYYAIVNTNSMNTKGSRTRRWVWRGRKVLRTFQKP</sequence>
<feature type="transmembrane region" description="Helical" evidence="8">
    <location>
        <begin position="56"/>
        <end position="76"/>
    </location>
</feature>
<reference evidence="9 10" key="1">
    <citation type="submission" date="2021-12" db="EMBL/GenBank/DDBJ databases">
        <title>Genome sequencing of bacteria with rrn-lacking chromosome and rrn-plasmid.</title>
        <authorList>
            <person name="Anda M."/>
            <person name="Iwasaki W."/>
        </authorList>
    </citation>
    <scope>NUCLEOTIDE SEQUENCE [LARGE SCALE GENOMIC DNA]</scope>
    <source>
        <strain evidence="9 10">DSM 100852</strain>
    </source>
</reference>
<keyword evidence="7" id="KW-0460">Magnesium</keyword>
<name>A0AAU9CC74_9BACT</name>
<evidence type="ECO:0000256" key="6">
    <source>
        <dbReference type="ARBA" id="ARBA00023136"/>
    </source>
</evidence>
<comment type="cofactor">
    <cofactor evidence="7">
        <name>Mg(2+)</name>
        <dbReference type="ChEBI" id="CHEBI:18420"/>
    </cofactor>
</comment>
<accession>A0AAU9CC74</accession>
<keyword evidence="3 9" id="KW-0808">Transferase</keyword>
<dbReference type="PROSITE" id="PS01348">
    <property type="entry name" value="MRAY_2"/>
    <property type="match status" value="1"/>
</dbReference>
<protein>
    <submittedName>
        <fullName evidence="9">Undecaprenyl-phosphate alpha-N-acetylglucosaminyl 1-phosphate transferase</fullName>
    </submittedName>
</protein>
<dbReference type="GO" id="GO:0071555">
    <property type="term" value="P:cell wall organization"/>
    <property type="evidence" value="ECO:0007669"/>
    <property type="project" value="TreeGrafter"/>
</dbReference>
<feature type="transmembrane region" description="Helical" evidence="8">
    <location>
        <begin position="195"/>
        <end position="213"/>
    </location>
</feature>
<dbReference type="PANTHER" id="PTHR22926">
    <property type="entry name" value="PHOSPHO-N-ACETYLMURAMOYL-PENTAPEPTIDE-TRANSFERASE"/>
    <property type="match status" value="1"/>
</dbReference>
<organism evidence="9 10">
    <name type="scientific">Fulvitalea axinellae</name>
    <dbReference type="NCBI Taxonomy" id="1182444"/>
    <lineage>
        <taxon>Bacteria</taxon>
        <taxon>Pseudomonadati</taxon>
        <taxon>Bacteroidota</taxon>
        <taxon>Cytophagia</taxon>
        <taxon>Cytophagales</taxon>
        <taxon>Persicobacteraceae</taxon>
        <taxon>Fulvitalea</taxon>
    </lineage>
</organism>
<keyword evidence="10" id="KW-1185">Reference proteome</keyword>
<keyword evidence="5 8" id="KW-1133">Transmembrane helix</keyword>
<evidence type="ECO:0000256" key="3">
    <source>
        <dbReference type="ARBA" id="ARBA00022679"/>
    </source>
</evidence>
<dbReference type="Pfam" id="PF00953">
    <property type="entry name" value="Glycos_transf_4"/>
    <property type="match status" value="1"/>
</dbReference>
<keyword evidence="4 8" id="KW-0812">Transmembrane</keyword>
<dbReference type="GO" id="GO:0016780">
    <property type="term" value="F:phosphotransferase activity, for other substituted phosphate groups"/>
    <property type="evidence" value="ECO:0007669"/>
    <property type="project" value="InterPro"/>
</dbReference>
<evidence type="ECO:0000256" key="8">
    <source>
        <dbReference type="SAM" id="Phobius"/>
    </source>
</evidence>
<evidence type="ECO:0000256" key="1">
    <source>
        <dbReference type="ARBA" id="ARBA00004651"/>
    </source>
</evidence>
<proteinExistence type="predicted"/>
<dbReference type="InterPro" id="IPR000715">
    <property type="entry name" value="Glycosyl_transferase_4"/>
</dbReference>
<feature type="transmembrane region" description="Helical" evidence="8">
    <location>
        <begin position="13"/>
        <end position="35"/>
    </location>
</feature>
<keyword evidence="6 8" id="KW-0472">Membrane</keyword>
<evidence type="ECO:0000256" key="7">
    <source>
        <dbReference type="PIRSR" id="PIRSR600715-1"/>
    </source>
</evidence>
<feature type="transmembrane region" description="Helical" evidence="8">
    <location>
        <begin position="255"/>
        <end position="275"/>
    </location>
</feature>
<keyword evidence="2" id="KW-1003">Cell membrane</keyword>
<dbReference type="InterPro" id="IPR018480">
    <property type="entry name" value="PNAcMuramoyl-5peptid_Trfase_CS"/>
</dbReference>
<feature type="transmembrane region" description="Helical" evidence="8">
    <location>
        <begin position="171"/>
        <end position="189"/>
    </location>
</feature>
<feature type="transmembrane region" description="Helical" evidence="8">
    <location>
        <begin position="330"/>
        <end position="348"/>
    </location>
</feature>
<dbReference type="GO" id="GO:0009103">
    <property type="term" value="P:lipopolysaccharide biosynthetic process"/>
    <property type="evidence" value="ECO:0007669"/>
    <property type="project" value="TreeGrafter"/>
</dbReference>
<dbReference type="RefSeq" id="WP_338391314.1">
    <property type="nucleotide sequence ID" value="NZ_AP025314.1"/>
</dbReference>
<dbReference type="GO" id="GO:0046872">
    <property type="term" value="F:metal ion binding"/>
    <property type="evidence" value="ECO:0007669"/>
    <property type="project" value="UniProtKB-KW"/>
</dbReference>
<evidence type="ECO:0000256" key="5">
    <source>
        <dbReference type="ARBA" id="ARBA00022989"/>
    </source>
</evidence>
<dbReference type="GO" id="GO:0005886">
    <property type="term" value="C:plasma membrane"/>
    <property type="evidence" value="ECO:0007669"/>
    <property type="project" value="UniProtKB-SubCell"/>
</dbReference>
<feature type="transmembrane region" description="Helical" evidence="8">
    <location>
        <begin position="111"/>
        <end position="139"/>
    </location>
</feature>
<evidence type="ECO:0000256" key="2">
    <source>
        <dbReference type="ARBA" id="ARBA00022475"/>
    </source>
</evidence>
<dbReference type="AlphaFoldDB" id="A0AAU9CC74"/>
<evidence type="ECO:0000313" key="9">
    <source>
        <dbReference type="EMBL" id="BDD09719.1"/>
    </source>
</evidence>
<evidence type="ECO:0000256" key="4">
    <source>
        <dbReference type="ARBA" id="ARBA00022692"/>
    </source>
</evidence>
<feature type="transmembrane region" description="Helical" evidence="8">
    <location>
        <begin position="306"/>
        <end position="324"/>
    </location>
</feature>
<feature type="transmembrane region" description="Helical" evidence="8">
    <location>
        <begin position="225"/>
        <end position="243"/>
    </location>
</feature>
<feature type="transmembrane region" description="Helical" evidence="8">
    <location>
        <begin position="145"/>
        <end position="164"/>
    </location>
</feature>
<comment type="subcellular location">
    <subcellularLocation>
        <location evidence="1">Cell membrane</location>
        <topology evidence="1">Multi-pass membrane protein</topology>
    </subcellularLocation>
</comment>
<dbReference type="CDD" id="cd06853">
    <property type="entry name" value="GT_WecA_like"/>
    <property type="match status" value="1"/>
</dbReference>
<feature type="binding site" evidence="7">
    <location>
        <position position="162"/>
    </location>
    <ligand>
        <name>Mg(2+)</name>
        <dbReference type="ChEBI" id="CHEBI:18420"/>
    </ligand>
</feature>
<keyword evidence="7" id="KW-0479">Metal-binding</keyword>
<gene>
    <name evidence="9" type="ORF">FUAX_21510</name>
</gene>
<dbReference type="GO" id="GO:0044038">
    <property type="term" value="P:cell wall macromolecule biosynthetic process"/>
    <property type="evidence" value="ECO:0007669"/>
    <property type="project" value="TreeGrafter"/>
</dbReference>
<dbReference type="PANTHER" id="PTHR22926:SF3">
    <property type="entry name" value="UNDECAPRENYL-PHOSPHATE ALPHA-N-ACETYLGLUCOSAMINYL 1-PHOSPHATE TRANSFERASE"/>
    <property type="match status" value="1"/>
</dbReference>
<dbReference type="Proteomes" id="UP001348817">
    <property type="component" value="Chromosome"/>
</dbReference>
<dbReference type="KEGG" id="fax:FUAX_21510"/>
<dbReference type="EMBL" id="AP025314">
    <property type="protein sequence ID" value="BDD09719.1"/>
    <property type="molecule type" value="Genomic_DNA"/>
</dbReference>
<evidence type="ECO:0000313" key="10">
    <source>
        <dbReference type="Proteomes" id="UP001348817"/>
    </source>
</evidence>
<feature type="binding site" evidence="7">
    <location>
        <position position="223"/>
    </location>
    <ligand>
        <name>Mg(2+)</name>
        <dbReference type="ChEBI" id="CHEBI:18420"/>
    </ligand>
</feature>